<feature type="binding site" evidence="3">
    <location>
        <position position="266"/>
    </location>
    <ligand>
        <name>Mg(2+)</name>
        <dbReference type="ChEBI" id="CHEBI:18420"/>
        <label>1</label>
    </ligand>
</feature>
<dbReference type="Proteomes" id="UP000269154">
    <property type="component" value="Unassembled WGS sequence"/>
</dbReference>
<keyword evidence="2 4" id="KW-0378">Hydrolase</keyword>
<feature type="binding site" evidence="3">
    <location>
        <position position="53"/>
    </location>
    <ligand>
        <name>Mg(2+)</name>
        <dbReference type="ChEBI" id="CHEBI:18420"/>
        <label>1</label>
    </ligand>
</feature>
<evidence type="ECO:0000256" key="3">
    <source>
        <dbReference type="PIRSR" id="PIRSR605502-1"/>
    </source>
</evidence>
<dbReference type="PANTHER" id="PTHR16222:SF24">
    <property type="entry name" value="ADP-RIBOSYLHYDROLASE ARH3"/>
    <property type="match status" value="1"/>
</dbReference>
<keyword evidence="3" id="KW-0460">Magnesium</keyword>
<dbReference type="PANTHER" id="PTHR16222">
    <property type="entry name" value="ADP-RIBOSYLGLYCOHYDROLASE"/>
    <property type="match status" value="1"/>
</dbReference>
<evidence type="ECO:0000313" key="4">
    <source>
        <dbReference type="EMBL" id="RQH31146.1"/>
    </source>
</evidence>
<dbReference type="RefSeq" id="WP_124145567.1">
    <property type="nucleotide sequence ID" value="NZ_CAWOKI010000098.1"/>
</dbReference>
<dbReference type="GO" id="GO:0046872">
    <property type="term" value="F:metal ion binding"/>
    <property type="evidence" value="ECO:0007669"/>
    <property type="project" value="UniProtKB-KW"/>
</dbReference>
<comment type="caution">
    <text evidence="4">The sequence shown here is derived from an EMBL/GenBank/DDBJ whole genome shotgun (WGS) entry which is preliminary data.</text>
</comment>
<evidence type="ECO:0000313" key="5">
    <source>
        <dbReference type="Proteomes" id="UP000269154"/>
    </source>
</evidence>
<protein>
    <submittedName>
        <fullName evidence="4">ADP-ribosylglycohydrolase family protein</fullName>
    </submittedName>
</protein>
<keyword evidence="3" id="KW-0479">Metal-binding</keyword>
<dbReference type="EMBL" id="RCBY01000171">
    <property type="protein sequence ID" value="RQH31146.1"/>
    <property type="molecule type" value="Genomic_DNA"/>
</dbReference>
<dbReference type="Gene3D" id="1.10.4080.10">
    <property type="entry name" value="ADP-ribosylation/Crystallin J1"/>
    <property type="match status" value="1"/>
</dbReference>
<evidence type="ECO:0000256" key="2">
    <source>
        <dbReference type="ARBA" id="ARBA00022801"/>
    </source>
</evidence>
<accession>A0A3N6NN69</accession>
<sequence length="316" mass="34818">MNNSQVLSGLMGVCIGDALGVPVEFSSRNERTIKPVTEMIGYGAHNQPPGTWSDDSSMTLCLAECLCEGFDLEAIAHSFYRWRYEDYWTPHGKVFDIGGTTAAAISRIKKGVSAIEAGGKEDRNNGNGSLMRILPLAYYYKNVEFPDLIQQVHDCSCITHGHLRSQMACGIYISIAIYLLQGLEVKKAYLQGIENIQQVYSQEKYAGEISRFRKVLDGEIESLPVTRIHAGGYVLDTLEASLWCLLTTNSFAEAVLKAVNLGEDTDTTGAVTGGLAGIYYGIENMPNEWIEVIARKDNIVNLATRLETAIAIRNQM</sequence>
<dbReference type="GO" id="GO:0016787">
    <property type="term" value="F:hydrolase activity"/>
    <property type="evidence" value="ECO:0007669"/>
    <property type="project" value="UniProtKB-KW"/>
</dbReference>
<evidence type="ECO:0000256" key="1">
    <source>
        <dbReference type="ARBA" id="ARBA00010702"/>
    </source>
</evidence>
<proteinExistence type="inferred from homology"/>
<dbReference type="AlphaFoldDB" id="A0A3N6NN69"/>
<comment type="cofactor">
    <cofactor evidence="3">
        <name>Mg(2+)</name>
        <dbReference type="ChEBI" id="CHEBI:18420"/>
    </cofactor>
    <text evidence="3">Binds 2 magnesium ions per subunit.</text>
</comment>
<gene>
    <name evidence="4" type="ORF">D5R40_23495</name>
</gene>
<dbReference type="InterPro" id="IPR036705">
    <property type="entry name" value="Ribosyl_crysJ1_sf"/>
</dbReference>
<comment type="similarity">
    <text evidence="1">Belongs to the ADP-ribosylglycohydrolase family.</text>
</comment>
<feature type="binding site" evidence="3">
    <location>
        <position position="54"/>
    </location>
    <ligand>
        <name>Mg(2+)</name>
        <dbReference type="ChEBI" id="CHEBI:18420"/>
        <label>1</label>
    </ligand>
</feature>
<feature type="binding site" evidence="3">
    <location>
        <position position="55"/>
    </location>
    <ligand>
        <name>Mg(2+)</name>
        <dbReference type="ChEBI" id="CHEBI:18420"/>
        <label>1</label>
    </ligand>
</feature>
<dbReference type="SUPFAM" id="SSF101478">
    <property type="entry name" value="ADP-ribosylglycohydrolase"/>
    <property type="match status" value="1"/>
</dbReference>
<reference evidence="4 5" key="1">
    <citation type="journal article" date="2018" name="ACS Chem. Biol.">
        <title>Ketoreductase domain dysfunction expands chemodiversity: malyngamide biosynthesis in the cyanobacterium Okeania hirsuta.</title>
        <authorList>
            <person name="Moss N.A."/>
            <person name="Leao T."/>
            <person name="Rankin M."/>
            <person name="McCullough T.M."/>
            <person name="Qu P."/>
            <person name="Korobeynikov A."/>
            <person name="Smith J.L."/>
            <person name="Gerwick L."/>
            <person name="Gerwick W.H."/>
        </authorList>
    </citation>
    <scope>NUCLEOTIDE SEQUENCE [LARGE SCALE GENOMIC DNA]</scope>
    <source>
        <strain evidence="4 5">PAB10Feb10-1</strain>
    </source>
</reference>
<feature type="binding site" evidence="3">
    <location>
        <position position="267"/>
    </location>
    <ligand>
        <name>Mg(2+)</name>
        <dbReference type="ChEBI" id="CHEBI:18420"/>
        <label>1</label>
    </ligand>
</feature>
<dbReference type="Pfam" id="PF03747">
    <property type="entry name" value="ADP_ribosyl_GH"/>
    <property type="match status" value="1"/>
</dbReference>
<dbReference type="InterPro" id="IPR050792">
    <property type="entry name" value="ADP-ribosylglycohydrolase"/>
</dbReference>
<dbReference type="InterPro" id="IPR005502">
    <property type="entry name" value="Ribosyl_crysJ1"/>
</dbReference>
<name>A0A3N6NN69_9CYAN</name>
<feature type="binding site" evidence="3">
    <location>
        <position position="264"/>
    </location>
    <ligand>
        <name>Mg(2+)</name>
        <dbReference type="ChEBI" id="CHEBI:18420"/>
        <label>1</label>
    </ligand>
</feature>
<organism evidence="4 5">
    <name type="scientific">Okeania hirsuta</name>
    <dbReference type="NCBI Taxonomy" id="1458930"/>
    <lineage>
        <taxon>Bacteria</taxon>
        <taxon>Bacillati</taxon>
        <taxon>Cyanobacteriota</taxon>
        <taxon>Cyanophyceae</taxon>
        <taxon>Oscillatoriophycideae</taxon>
        <taxon>Oscillatoriales</taxon>
        <taxon>Microcoleaceae</taxon>
        <taxon>Okeania</taxon>
    </lineage>
</organism>
<dbReference type="OrthoDB" id="9798107at2"/>
<keyword evidence="5" id="KW-1185">Reference proteome</keyword>